<dbReference type="GO" id="GO:0032259">
    <property type="term" value="P:methylation"/>
    <property type="evidence" value="ECO:0007669"/>
    <property type="project" value="UniProtKB-KW"/>
</dbReference>
<keyword evidence="1" id="KW-0489">Methyltransferase</keyword>
<evidence type="ECO:0000256" key="5">
    <source>
        <dbReference type="ARBA" id="ARBA00022771"/>
    </source>
</evidence>
<organism evidence="11 12">
    <name type="scientific">Loxostege sticticalis</name>
    <name type="common">Beet webworm moth</name>
    <dbReference type="NCBI Taxonomy" id="481309"/>
    <lineage>
        <taxon>Eukaryota</taxon>
        <taxon>Metazoa</taxon>
        <taxon>Ecdysozoa</taxon>
        <taxon>Arthropoda</taxon>
        <taxon>Hexapoda</taxon>
        <taxon>Insecta</taxon>
        <taxon>Pterygota</taxon>
        <taxon>Neoptera</taxon>
        <taxon>Endopterygota</taxon>
        <taxon>Lepidoptera</taxon>
        <taxon>Glossata</taxon>
        <taxon>Ditrysia</taxon>
        <taxon>Pyraloidea</taxon>
        <taxon>Crambidae</taxon>
        <taxon>Pyraustinae</taxon>
        <taxon>Loxostege</taxon>
    </lineage>
</organism>
<evidence type="ECO:0000256" key="7">
    <source>
        <dbReference type="PROSITE-ProRule" id="PRU00134"/>
    </source>
</evidence>
<dbReference type="InterPro" id="IPR046341">
    <property type="entry name" value="SET_dom_sf"/>
</dbReference>
<dbReference type="PROSITE" id="PS01360">
    <property type="entry name" value="ZF_MYND_1"/>
    <property type="match status" value="1"/>
</dbReference>
<keyword evidence="5 7" id="KW-0863">Zinc-finger</keyword>
<keyword evidence="8" id="KW-0802">TPR repeat</keyword>
<dbReference type="PROSITE" id="PS50005">
    <property type="entry name" value="TPR"/>
    <property type="match status" value="1"/>
</dbReference>
<dbReference type="Pfam" id="PF00856">
    <property type="entry name" value="SET"/>
    <property type="match status" value="1"/>
</dbReference>
<name>A0ABD0SQB3_LOXSC</name>
<dbReference type="PROSITE" id="PS50280">
    <property type="entry name" value="SET"/>
    <property type="match status" value="1"/>
</dbReference>
<accession>A0ABD0SQB3</accession>
<evidence type="ECO:0000256" key="4">
    <source>
        <dbReference type="ARBA" id="ARBA00022723"/>
    </source>
</evidence>
<dbReference type="AlphaFoldDB" id="A0ABD0SQB3"/>
<reference evidence="11 12" key="1">
    <citation type="submission" date="2024-06" db="EMBL/GenBank/DDBJ databases">
        <title>A chromosome-level genome assembly of beet webworm, Loxostege sticticalis.</title>
        <authorList>
            <person name="Zhang Y."/>
        </authorList>
    </citation>
    <scope>NUCLEOTIDE SEQUENCE [LARGE SCALE GENOMIC DNA]</scope>
    <source>
        <strain evidence="11">AQ028</strain>
        <tissue evidence="11">Male pupae</tissue>
    </source>
</reference>
<feature type="domain" description="MYND-type" evidence="10">
    <location>
        <begin position="228"/>
        <end position="267"/>
    </location>
</feature>
<evidence type="ECO:0000313" key="11">
    <source>
        <dbReference type="EMBL" id="KAL0822025.1"/>
    </source>
</evidence>
<proteinExistence type="predicted"/>
<dbReference type="InterPro" id="IPR052097">
    <property type="entry name" value="SET-MYND_domain_protein"/>
</dbReference>
<dbReference type="PROSITE" id="PS50865">
    <property type="entry name" value="ZF_MYND_2"/>
    <property type="match status" value="1"/>
</dbReference>
<dbReference type="PANTHER" id="PTHR46165">
    <property type="entry name" value="SET AND MYND DOMAIN-CONTAINING PROTEIN 4"/>
    <property type="match status" value="1"/>
</dbReference>
<dbReference type="InterPro" id="IPR001214">
    <property type="entry name" value="SET_dom"/>
</dbReference>
<feature type="repeat" description="TPR" evidence="8">
    <location>
        <begin position="63"/>
        <end position="96"/>
    </location>
</feature>
<feature type="domain" description="SET" evidence="9">
    <location>
        <begin position="178"/>
        <end position="462"/>
    </location>
</feature>
<evidence type="ECO:0008006" key="13">
    <source>
        <dbReference type="Google" id="ProtNLM"/>
    </source>
</evidence>
<comment type="caution">
    <text evidence="11">The sequence shown here is derived from an EMBL/GenBank/DDBJ whole genome shotgun (WGS) entry which is preliminary data.</text>
</comment>
<evidence type="ECO:0000256" key="6">
    <source>
        <dbReference type="ARBA" id="ARBA00022833"/>
    </source>
</evidence>
<evidence type="ECO:0000256" key="3">
    <source>
        <dbReference type="ARBA" id="ARBA00022691"/>
    </source>
</evidence>
<evidence type="ECO:0000259" key="9">
    <source>
        <dbReference type="PROSITE" id="PS50280"/>
    </source>
</evidence>
<dbReference type="Gene3D" id="1.10.220.160">
    <property type="match status" value="1"/>
</dbReference>
<dbReference type="InterPro" id="IPR019734">
    <property type="entry name" value="TPR_rpt"/>
</dbReference>
<keyword evidence="2" id="KW-0808">Transferase</keyword>
<dbReference type="SUPFAM" id="SSF82199">
    <property type="entry name" value="SET domain"/>
    <property type="match status" value="1"/>
</dbReference>
<evidence type="ECO:0000256" key="8">
    <source>
        <dbReference type="PROSITE-ProRule" id="PRU00339"/>
    </source>
</evidence>
<evidence type="ECO:0000256" key="1">
    <source>
        <dbReference type="ARBA" id="ARBA00022603"/>
    </source>
</evidence>
<dbReference type="GO" id="GO:0008757">
    <property type="term" value="F:S-adenosylmethionine-dependent methyltransferase activity"/>
    <property type="evidence" value="ECO:0007669"/>
    <property type="project" value="UniProtKB-ARBA"/>
</dbReference>
<evidence type="ECO:0000259" key="10">
    <source>
        <dbReference type="PROSITE" id="PS50865"/>
    </source>
</evidence>
<dbReference type="GO" id="GO:0008270">
    <property type="term" value="F:zinc ion binding"/>
    <property type="evidence" value="ECO:0007669"/>
    <property type="project" value="UniProtKB-KW"/>
</dbReference>
<keyword evidence="6" id="KW-0862">Zinc</keyword>
<keyword evidence="4" id="KW-0479">Metal-binding</keyword>
<dbReference type="PANTHER" id="PTHR46165:SF6">
    <property type="entry name" value="SET AND MYND DOMAIN-CONTAINING PROTEIN 4-LIKE PROTEIN"/>
    <property type="match status" value="1"/>
</dbReference>
<dbReference type="GO" id="GO:0008276">
    <property type="term" value="F:protein methyltransferase activity"/>
    <property type="evidence" value="ECO:0007669"/>
    <property type="project" value="UniProtKB-ARBA"/>
</dbReference>
<dbReference type="Gene3D" id="2.170.270.10">
    <property type="entry name" value="SET domain"/>
    <property type="match status" value="1"/>
</dbReference>
<sequence length="591" mass="68110">MGHFYEEADEFHKLLTDRGFIDDIYKSIQQSDKGDTVVTALEILKKTNKMPIIPKSPESGDASRFFRQLADQTLEDEDYRNAFDLYNQAVRCAPKDSSHTMLEAYFGRSRLHFATGTCPGACIADIEKCLAWKNTVIESKLKKMKAISQRKLKAIPTLPQNSFFDNFFNIADRERHPKVPSVSRSVDFVVENGLPKVVAAKNIPAGALVALETAYVGHLDAQNELRACHFCHAFTLNLIPCDNCRYILFCSEKCKKLCWEEYHNVECHIIHIHDLITAHRPVYPLTVNAAIKLKNKCSWEEFKSISFDLGLEEMTSSLINEVYDVNNKVSILRCNKNKHFVFGQTYNAVFIYAFYIHYLESVPSFFPREPKAKDEAIRALGRVLVHLHEATGHILRIRNSAKDAMSDAITSAHERNYSLYSFTGKLKHSCDPNLYVVGLNNKVALIALKPIKTGEELTISYFGHWHENVSRKRPLEMFYMSEIICRCRVCVEEWSVLNLRAAKMSEQQKQIYKKWNQLKCAHYLDMVDCSVMYRESFNCLNAFHNLANTKEHKEVFDEMRRIILVLQYEFTNNCTVLVEFKSNVLQLRSAE</sequence>
<dbReference type="Gene3D" id="6.10.140.2220">
    <property type="match status" value="1"/>
</dbReference>
<dbReference type="GO" id="GO:0008170">
    <property type="term" value="F:N-methyltransferase activity"/>
    <property type="evidence" value="ECO:0007669"/>
    <property type="project" value="UniProtKB-ARBA"/>
</dbReference>
<protein>
    <recommendedName>
        <fullName evidence="13">SET and MYND domain-containing protein 4</fullName>
    </recommendedName>
</protein>
<evidence type="ECO:0000256" key="2">
    <source>
        <dbReference type="ARBA" id="ARBA00022679"/>
    </source>
</evidence>
<dbReference type="Pfam" id="PF01753">
    <property type="entry name" value="zf-MYND"/>
    <property type="match status" value="1"/>
</dbReference>
<gene>
    <name evidence="11" type="ORF">ABMA28_005401</name>
</gene>
<evidence type="ECO:0000313" key="12">
    <source>
        <dbReference type="Proteomes" id="UP001549921"/>
    </source>
</evidence>
<dbReference type="SUPFAM" id="SSF144232">
    <property type="entry name" value="HIT/MYND zinc finger-like"/>
    <property type="match status" value="1"/>
</dbReference>
<dbReference type="InterPro" id="IPR002893">
    <property type="entry name" value="Znf_MYND"/>
</dbReference>
<dbReference type="Proteomes" id="UP001549921">
    <property type="component" value="Unassembled WGS sequence"/>
</dbReference>
<keyword evidence="3" id="KW-0949">S-adenosyl-L-methionine</keyword>
<dbReference type="EMBL" id="JBEDNZ010000017">
    <property type="protein sequence ID" value="KAL0822025.1"/>
    <property type="molecule type" value="Genomic_DNA"/>
</dbReference>